<organism evidence="2">
    <name type="scientific">Mastomys natalensis cytomegalovirus 1</name>
    <dbReference type="NCBI Taxonomy" id="2973541"/>
    <lineage>
        <taxon>Viruses</taxon>
        <taxon>Duplodnaviria</taxon>
        <taxon>Heunggongvirae</taxon>
        <taxon>Peploviricota</taxon>
        <taxon>Herviviricetes</taxon>
        <taxon>Herpesvirales</taxon>
        <taxon>Orthoherpesviridae</taxon>
        <taxon>Betaherpesvirinae</taxon>
        <taxon>Muromegalovirus</taxon>
    </lineage>
</organism>
<name>A0A9Y1INL7_9BETA</name>
<protein>
    <submittedName>
        <fullName evidence="2">Tegument protein UL88</fullName>
    </submittedName>
</protein>
<reference evidence="2" key="1">
    <citation type="submission" date="2022-09" db="EMBL/GenBank/DDBJ databases">
        <authorList>
            <person name="Vucak M."/>
            <person name="Davison A.J."/>
        </authorList>
    </citation>
    <scope>NUCLEOTIDE SEQUENCE</scope>
    <source>
        <strain evidence="2">Mnat36</strain>
    </source>
</reference>
<accession>A0A9Y1INL7</accession>
<sequence length="419" mass="46524">MNMNDNSEIYYDNPVTVKDIGVTWCDGAALLSDGTLFEHRFYNKSLVSLIRRKIAVDRSPESDYVSSRELSLFVTGRCRRRVAGFSIYWHSNSDLIYVLTGVPYCAQIYVECGYDLPEGGVEMLPVPRVFLVRARDATSGIMQVSWSKTAGIWPKDVMTKLAKLAPNTPDARPPVPISPTIGTVGFPRVPLIGDAVLDAAYIPIIVGDRSLFTGSCSESKLKIDYDTSIFLEKAAAVYRRLLTVDRELESSVGRRREIILMCSHLSTRKRLLLVDGTAIVNFFVSQICLYGFGEDNVAQEIVGVLHRRKDKGDASFQLHNIALANAMQLGLILRRIQEHPEHLPMVENRIDVTDPMIIAAMDFFSSDVDVNISVISMAGDVLKAFSSRGSIEDAMRVLNGRVPLSGCVDRSDVIKVLKL</sequence>
<dbReference type="EMBL" id="OP429122">
    <property type="protein sequence ID" value="WEG68946.1"/>
    <property type="molecule type" value="Genomic_DNA"/>
</dbReference>
<gene>
    <name evidence="2" type="primary">M88</name>
</gene>
<evidence type="ECO:0000313" key="2">
    <source>
        <dbReference type="EMBL" id="WEG71174.1"/>
    </source>
</evidence>
<dbReference type="Pfam" id="PF04529">
    <property type="entry name" value="Herpes_U59"/>
    <property type="match status" value="1"/>
</dbReference>
<reference evidence="2" key="2">
    <citation type="submission" date="2023-06" db="EMBL/GenBank/DDBJ databases">
        <title>Isolation and genome sequencing of cytomegaloviruses from Natal multimammate mice (Mastomys natalensis).</title>
        <authorList>
            <person name="Jarvis M.A."/>
            <person name="Davison A.J."/>
        </authorList>
    </citation>
    <scope>NUCLEOTIDE SEQUENCE</scope>
    <source>
        <strain evidence="2">Mnat36</strain>
    </source>
</reference>
<evidence type="ECO:0000256" key="1">
    <source>
        <dbReference type="ARBA" id="ARBA00007827"/>
    </source>
</evidence>
<dbReference type="InterPro" id="IPR007616">
    <property type="entry name" value="Herpes_U59/UL88"/>
</dbReference>
<dbReference type="EMBL" id="OP429138">
    <property type="protein sequence ID" value="WEG71174.1"/>
    <property type="molecule type" value="Genomic_DNA"/>
</dbReference>
<proteinExistence type="inferred from homology"/>
<comment type="similarity">
    <text evidence="1">Belongs to the herpesviridae U59/UL88 family.</text>
</comment>